<dbReference type="OrthoDB" id="5363415at2759"/>
<feature type="compositionally biased region" description="Low complexity" evidence="1">
    <location>
        <begin position="72"/>
        <end position="82"/>
    </location>
</feature>
<dbReference type="AlphaFoldDB" id="A0A6G1HQK6"/>
<dbReference type="EMBL" id="ML996700">
    <property type="protein sequence ID" value="KAF2398300.1"/>
    <property type="molecule type" value="Genomic_DNA"/>
</dbReference>
<evidence type="ECO:0000256" key="1">
    <source>
        <dbReference type="SAM" id="MobiDB-lite"/>
    </source>
</evidence>
<accession>A0A6G1HQK6</accession>
<sequence length="270" mass="30492">MDQPNDSGGSSLDIDAILRSISQFIPQQQPQLDHAPTAQPGQQQAQPQLHHGSSFQNLEQQQVQLSTKYTDTPASTPTSATSLYGVISGQQRRQSDPDAQPPARTLSPTINPATITEWRTAVRCVTTMMQQNPQFAAHVRKMIADQDQNLKQWWKDREALIVKQKSRIQRTKELNNTLKALGAAPASDPTDEENIAELAHFDVKVYKASQRMVDVHTGELKRLGVPFFGIKPERVTKTPSNDPNDTRITEEQLLQLQRRMIEYLEDLYRD</sequence>
<evidence type="ECO:0000313" key="2">
    <source>
        <dbReference type="EMBL" id="KAF2398300.1"/>
    </source>
</evidence>
<name>A0A6G1HQK6_9PEZI</name>
<dbReference type="Proteomes" id="UP000799640">
    <property type="component" value="Unassembled WGS sequence"/>
</dbReference>
<dbReference type="Pfam" id="PF10454">
    <property type="entry name" value="DUF2458"/>
    <property type="match status" value="1"/>
</dbReference>
<protein>
    <submittedName>
        <fullName evidence="2">Uncharacterized protein</fullName>
    </submittedName>
</protein>
<feature type="region of interest" description="Disordered" evidence="1">
    <location>
        <begin position="66"/>
        <end position="112"/>
    </location>
</feature>
<feature type="compositionally biased region" description="Low complexity" evidence="1">
    <location>
        <begin position="27"/>
        <end position="48"/>
    </location>
</feature>
<feature type="region of interest" description="Disordered" evidence="1">
    <location>
        <begin position="27"/>
        <end position="51"/>
    </location>
</feature>
<evidence type="ECO:0000313" key="3">
    <source>
        <dbReference type="Proteomes" id="UP000799640"/>
    </source>
</evidence>
<gene>
    <name evidence="2" type="ORF">EJ06DRAFT_532049</name>
</gene>
<keyword evidence="3" id="KW-1185">Reference proteome</keyword>
<organism evidence="2 3">
    <name type="scientific">Trichodelitschia bisporula</name>
    <dbReference type="NCBI Taxonomy" id="703511"/>
    <lineage>
        <taxon>Eukaryota</taxon>
        <taxon>Fungi</taxon>
        <taxon>Dikarya</taxon>
        <taxon>Ascomycota</taxon>
        <taxon>Pezizomycotina</taxon>
        <taxon>Dothideomycetes</taxon>
        <taxon>Dothideomycetes incertae sedis</taxon>
        <taxon>Phaeotrichales</taxon>
        <taxon>Phaeotrichaceae</taxon>
        <taxon>Trichodelitschia</taxon>
    </lineage>
</organism>
<dbReference type="InterPro" id="IPR018858">
    <property type="entry name" value="DUF2458"/>
</dbReference>
<reference evidence="2" key="1">
    <citation type="journal article" date="2020" name="Stud. Mycol.">
        <title>101 Dothideomycetes genomes: a test case for predicting lifestyles and emergence of pathogens.</title>
        <authorList>
            <person name="Haridas S."/>
            <person name="Albert R."/>
            <person name="Binder M."/>
            <person name="Bloem J."/>
            <person name="Labutti K."/>
            <person name="Salamov A."/>
            <person name="Andreopoulos B."/>
            <person name="Baker S."/>
            <person name="Barry K."/>
            <person name="Bills G."/>
            <person name="Bluhm B."/>
            <person name="Cannon C."/>
            <person name="Castanera R."/>
            <person name="Culley D."/>
            <person name="Daum C."/>
            <person name="Ezra D."/>
            <person name="Gonzalez J."/>
            <person name="Henrissat B."/>
            <person name="Kuo A."/>
            <person name="Liang C."/>
            <person name="Lipzen A."/>
            <person name="Lutzoni F."/>
            <person name="Magnuson J."/>
            <person name="Mondo S."/>
            <person name="Nolan M."/>
            <person name="Ohm R."/>
            <person name="Pangilinan J."/>
            <person name="Park H.-J."/>
            <person name="Ramirez L."/>
            <person name="Alfaro M."/>
            <person name="Sun H."/>
            <person name="Tritt A."/>
            <person name="Yoshinaga Y."/>
            <person name="Zwiers L.-H."/>
            <person name="Turgeon B."/>
            <person name="Goodwin S."/>
            <person name="Spatafora J."/>
            <person name="Crous P."/>
            <person name="Grigoriev I."/>
        </authorList>
    </citation>
    <scope>NUCLEOTIDE SEQUENCE</scope>
    <source>
        <strain evidence="2">CBS 262.69</strain>
    </source>
</reference>
<proteinExistence type="predicted"/>